<evidence type="ECO:0000313" key="1">
    <source>
        <dbReference type="EMBL" id="MBB6409026.1"/>
    </source>
</evidence>
<sequence>MAEDHSDNRMTAFDCEVVRSAFRKSVVERRISEEGRRQYARLLALELTDLDDIEPDILDWIVRK</sequence>
<comment type="caution">
    <text evidence="1">The sequence shown here is derived from an EMBL/GenBank/DDBJ whole genome shotgun (WGS) entry which is preliminary data.</text>
</comment>
<evidence type="ECO:0000313" key="2">
    <source>
        <dbReference type="Proteomes" id="UP000556329"/>
    </source>
</evidence>
<reference evidence="1 2" key="1">
    <citation type="submission" date="2020-08" db="EMBL/GenBank/DDBJ databases">
        <title>Genomic Encyclopedia of Type Strains, Phase IV (KMG-IV): sequencing the most valuable type-strain genomes for metagenomic binning, comparative biology and taxonomic classification.</title>
        <authorList>
            <person name="Goeker M."/>
        </authorList>
    </citation>
    <scope>NUCLEOTIDE SEQUENCE [LARGE SCALE GENOMIC DNA]</scope>
    <source>
        <strain evidence="1 2">DSM 100039</strain>
    </source>
</reference>
<dbReference type="RefSeq" id="WP_184872030.1">
    <property type="nucleotide sequence ID" value="NZ_JACHEF010000001.1"/>
</dbReference>
<keyword evidence="2" id="KW-1185">Reference proteome</keyword>
<proteinExistence type="predicted"/>
<name>A0A841P1G8_9HYPH</name>
<accession>A0A841P1G8</accession>
<dbReference type="EMBL" id="JACHEF010000001">
    <property type="protein sequence ID" value="MBB6409026.1"/>
    <property type="molecule type" value="Genomic_DNA"/>
</dbReference>
<dbReference type="AlphaFoldDB" id="A0A841P1G8"/>
<gene>
    <name evidence="1" type="ORF">HNQ71_001670</name>
</gene>
<organism evidence="1 2">
    <name type="scientific">Mesorhizobium sangaii</name>
    <dbReference type="NCBI Taxonomy" id="505389"/>
    <lineage>
        <taxon>Bacteria</taxon>
        <taxon>Pseudomonadati</taxon>
        <taxon>Pseudomonadota</taxon>
        <taxon>Alphaproteobacteria</taxon>
        <taxon>Hyphomicrobiales</taxon>
        <taxon>Phyllobacteriaceae</taxon>
        <taxon>Mesorhizobium</taxon>
    </lineage>
</organism>
<dbReference type="Proteomes" id="UP000556329">
    <property type="component" value="Unassembled WGS sequence"/>
</dbReference>
<protein>
    <submittedName>
        <fullName evidence="1">Uncharacterized protein</fullName>
    </submittedName>
</protein>